<organism evidence="6 7">
    <name type="scientific">Kordiimonas lacus</name>
    <dbReference type="NCBI Taxonomy" id="637679"/>
    <lineage>
        <taxon>Bacteria</taxon>
        <taxon>Pseudomonadati</taxon>
        <taxon>Pseudomonadota</taxon>
        <taxon>Alphaproteobacteria</taxon>
        <taxon>Kordiimonadales</taxon>
        <taxon>Kordiimonadaceae</taxon>
        <taxon>Kordiimonas</taxon>
    </lineage>
</organism>
<feature type="transmembrane region" description="Helical" evidence="5">
    <location>
        <begin position="176"/>
        <end position="195"/>
    </location>
</feature>
<evidence type="ECO:0000256" key="1">
    <source>
        <dbReference type="ARBA" id="ARBA00004141"/>
    </source>
</evidence>
<keyword evidence="3 5" id="KW-1133">Transmembrane helix</keyword>
<dbReference type="STRING" id="637679.GCA_001550055_00756"/>
<feature type="transmembrane region" description="Helical" evidence="5">
    <location>
        <begin position="134"/>
        <end position="155"/>
    </location>
</feature>
<gene>
    <name evidence="6" type="ORF">SAMN04488071_0132</name>
</gene>
<name>A0A1G6T6V6_9PROT</name>
<comment type="subcellular location">
    <subcellularLocation>
        <location evidence="1">Membrane</location>
        <topology evidence="1">Multi-pass membrane protein</topology>
    </subcellularLocation>
</comment>
<dbReference type="AlphaFoldDB" id="A0A1G6T6V6"/>
<keyword evidence="7" id="KW-1185">Reference proteome</keyword>
<evidence type="ECO:0000313" key="7">
    <source>
        <dbReference type="Proteomes" id="UP000183685"/>
    </source>
</evidence>
<feature type="transmembrane region" description="Helical" evidence="5">
    <location>
        <begin position="60"/>
        <end position="84"/>
    </location>
</feature>
<dbReference type="EMBL" id="FNAK01000001">
    <property type="protein sequence ID" value="SDD24604.1"/>
    <property type="molecule type" value="Genomic_DNA"/>
</dbReference>
<protein>
    <submittedName>
        <fullName evidence="6">CysZ protein</fullName>
    </submittedName>
</protein>
<dbReference type="Proteomes" id="UP000183685">
    <property type="component" value="Unassembled WGS sequence"/>
</dbReference>
<evidence type="ECO:0000256" key="3">
    <source>
        <dbReference type="ARBA" id="ARBA00022989"/>
    </source>
</evidence>
<evidence type="ECO:0000256" key="4">
    <source>
        <dbReference type="ARBA" id="ARBA00023136"/>
    </source>
</evidence>
<dbReference type="RefSeq" id="WP_068308982.1">
    <property type="nucleotide sequence ID" value="NZ_DAIOMO010000003.1"/>
</dbReference>
<keyword evidence="4 5" id="KW-0472">Membrane</keyword>
<dbReference type="InterPro" id="IPR059112">
    <property type="entry name" value="CysZ/EI24"/>
</dbReference>
<sequence>MIGRAINRSWQQLFHPKFRSVFFIALIAAILTLIGLNYALYAYWPEDWTSGIDWLDQSGFWTMSIIGSYVLFPGLVTMVMGFLTDQIADAVEDEYYPNRKAMRKVALTDVIFGALKLTLLVILVNIIAFVPYVILLFTGIGTLILFVAVNGFLLGREYFEMVAIRHMPAREVNRMRRLYGGKIFMGGATIAALFAVPFLNLLAPIIGAAMMTHIFHFLAHEDGRVFDR</sequence>
<feature type="transmembrane region" description="Helical" evidence="5">
    <location>
        <begin position="105"/>
        <end position="128"/>
    </location>
</feature>
<evidence type="ECO:0000256" key="5">
    <source>
        <dbReference type="SAM" id="Phobius"/>
    </source>
</evidence>
<evidence type="ECO:0000313" key="6">
    <source>
        <dbReference type="EMBL" id="SDD24604.1"/>
    </source>
</evidence>
<accession>A0A1G6T6V6</accession>
<keyword evidence="2 5" id="KW-0812">Transmembrane</keyword>
<proteinExistence type="predicted"/>
<feature type="transmembrane region" description="Helical" evidence="5">
    <location>
        <begin position="21"/>
        <end position="40"/>
    </location>
</feature>
<reference evidence="6 7" key="1">
    <citation type="submission" date="2016-10" db="EMBL/GenBank/DDBJ databases">
        <authorList>
            <person name="de Groot N.N."/>
        </authorList>
    </citation>
    <scope>NUCLEOTIDE SEQUENCE [LARGE SCALE GENOMIC DNA]</scope>
    <source>
        <strain evidence="6 7">CGMCC 1.9109</strain>
    </source>
</reference>
<dbReference type="Pfam" id="PF07264">
    <property type="entry name" value="EI24"/>
    <property type="match status" value="1"/>
</dbReference>
<evidence type="ECO:0000256" key="2">
    <source>
        <dbReference type="ARBA" id="ARBA00022692"/>
    </source>
</evidence>